<dbReference type="EMBL" id="JXJN01003502">
    <property type="status" value="NOT_ANNOTATED_CDS"/>
    <property type="molecule type" value="Genomic_DNA"/>
</dbReference>
<sequence length="69" mass="7858">MLYPKSITSDGLQMLLSKFPHRESTQLYAGVACMSERTMAFYQGEHEILKAVGLGCRWQSNFKVEFAKP</sequence>
<evidence type="ECO:0000313" key="1">
    <source>
        <dbReference type="EnsemblMetazoa" id="GPPI008588-PA"/>
    </source>
</evidence>
<dbReference type="AlphaFoldDB" id="A0A1B0AU23"/>
<protein>
    <submittedName>
        <fullName evidence="1">Uncharacterized protein</fullName>
    </submittedName>
</protein>
<reference evidence="1" key="2">
    <citation type="submission" date="2020-05" db="UniProtKB">
        <authorList>
            <consortium name="EnsemblMetazoa"/>
        </authorList>
    </citation>
    <scope>IDENTIFICATION</scope>
    <source>
        <strain evidence="1">IAEA</strain>
    </source>
</reference>
<dbReference type="Proteomes" id="UP000092460">
    <property type="component" value="Unassembled WGS sequence"/>
</dbReference>
<dbReference type="EnsemblMetazoa" id="GPPI008588-RA">
    <property type="protein sequence ID" value="GPPI008588-PA"/>
    <property type="gene ID" value="GPPI008588"/>
</dbReference>
<keyword evidence="2" id="KW-1185">Reference proteome</keyword>
<organism evidence="1 2">
    <name type="scientific">Glossina palpalis gambiensis</name>
    <dbReference type="NCBI Taxonomy" id="67801"/>
    <lineage>
        <taxon>Eukaryota</taxon>
        <taxon>Metazoa</taxon>
        <taxon>Ecdysozoa</taxon>
        <taxon>Arthropoda</taxon>
        <taxon>Hexapoda</taxon>
        <taxon>Insecta</taxon>
        <taxon>Pterygota</taxon>
        <taxon>Neoptera</taxon>
        <taxon>Endopterygota</taxon>
        <taxon>Diptera</taxon>
        <taxon>Brachycera</taxon>
        <taxon>Muscomorpha</taxon>
        <taxon>Hippoboscoidea</taxon>
        <taxon>Glossinidae</taxon>
        <taxon>Glossina</taxon>
    </lineage>
</organism>
<accession>A0A1B0AU23</accession>
<evidence type="ECO:0000313" key="2">
    <source>
        <dbReference type="Proteomes" id="UP000092460"/>
    </source>
</evidence>
<dbReference type="VEuPathDB" id="VectorBase:GPPI008588"/>
<reference evidence="2" key="1">
    <citation type="submission" date="2015-01" db="EMBL/GenBank/DDBJ databases">
        <authorList>
            <person name="Aksoy S."/>
            <person name="Warren W."/>
            <person name="Wilson R.K."/>
        </authorList>
    </citation>
    <scope>NUCLEOTIDE SEQUENCE [LARGE SCALE GENOMIC DNA]</scope>
    <source>
        <strain evidence="2">IAEA</strain>
    </source>
</reference>
<proteinExistence type="predicted"/>
<name>A0A1B0AU23_9MUSC</name>